<evidence type="ECO:0000313" key="3">
    <source>
        <dbReference type="Proteomes" id="UP001049176"/>
    </source>
</evidence>
<dbReference type="Proteomes" id="UP001049176">
    <property type="component" value="Chromosome 2"/>
</dbReference>
<evidence type="ECO:0000313" key="2">
    <source>
        <dbReference type="EMBL" id="KAG7097923.1"/>
    </source>
</evidence>
<organism evidence="2 3">
    <name type="scientific">Marasmius oreades</name>
    <name type="common">fairy-ring Marasmius</name>
    <dbReference type="NCBI Taxonomy" id="181124"/>
    <lineage>
        <taxon>Eukaryota</taxon>
        <taxon>Fungi</taxon>
        <taxon>Dikarya</taxon>
        <taxon>Basidiomycota</taxon>
        <taxon>Agaricomycotina</taxon>
        <taxon>Agaricomycetes</taxon>
        <taxon>Agaricomycetidae</taxon>
        <taxon>Agaricales</taxon>
        <taxon>Marasmiineae</taxon>
        <taxon>Marasmiaceae</taxon>
        <taxon>Marasmius</taxon>
    </lineage>
</organism>
<keyword evidence="1" id="KW-0812">Transmembrane</keyword>
<proteinExistence type="predicted"/>
<dbReference type="AlphaFoldDB" id="A0A9P7V0B6"/>
<keyword evidence="3" id="KW-1185">Reference proteome</keyword>
<dbReference type="GeneID" id="66074310"/>
<keyword evidence="1" id="KW-1133">Transmembrane helix</keyword>
<gene>
    <name evidence="2" type="ORF">E1B28_005234</name>
</gene>
<accession>A0A9P7V0B6</accession>
<dbReference type="RefSeq" id="XP_043014393.1">
    <property type="nucleotide sequence ID" value="XM_043149785.1"/>
</dbReference>
<protein>
    <submittedName>
        <fullName evidence="2">Uncharacterized protein</fullName>
    </submittedName>
</protein>
<comment type="caution">
    <text evidence="2">The sequence shown here is derived from an EMBL/GenBank/DDBJ whole genome shotgun (WGS) entry which is preliminary data.</text>
</comment>
<evidence type="ECO:0000256" key="1">
    <source>
        <dbReference type="SAM" id="Phobius"/>
    </source>
</evidence>
<keyword evidence="1" id="KW-0472">Membrane</keyword>
<name>A0A9P7V0B6_9AGAR</name>
<feature type="transmembrane region" description="Helical" evidence="1">
    <location>
        <begin position="74"/>
        <end position="97"/>
    </location>
</feature>
<dbReference type="EMBL" id="CM032182">
    <property type="protein sequence ID" value="KAG7097923.1"/>
    <property type="molecule type" value="Genomic_DNA"/>
</dbReference>
<dbReference type="KEGG" id="more:E1B28_005234"/>
<sequence>MADYIIARGFDPTTTNFARYLKYPIESGWFEELCATGPSEAPNFAESPYKDDQGQSAIHDSIWPAITSAAPRHLLLWFFLIVSLAAVIHSILACNYAQFTYMSH</sequence>
<reference evidence="2" key="1">
    <citation type="journal article" date="2021" name="Genome Biol. Evol.">
        <title>The assembled and annotated genome of the fairy-ring fungus Marasmius oreades.</title>
        <authorList>
            <person name="Hiltunen M."/>
            <person name="Ament-Velasquez S.L."/>
            <person name="Johannesson H."/>
        </authorList>
    </citation>
    <scope>NUCLEOTIDE SEQUENCE</scope>
    <source>
        <strain evidence="2">03SP1</strain>
    </source>
</reference>